<evidence type="ECO:0008006" key="4">
    <source>
        <dbReference type="Google" id="ProtNLM"/>
    </source>
</evidence>
<dbReference type="Pfam" id="PF04474">
    <property type="entry name" value="DUF554"/>
    <property type="match status" value="1"/>
</dbReference>
<keyword evidence="3" id="KW-1185">Reference proteome</keyword>
<evidence type="ECO:0000313" key="2">
    <source>
        <dbReference type="EMBL" id="TCL59833.1"/>
    </source>
</evidence>
<dbReference type="AlphaFoldDB" id="A0A4R1R350"/>
<sequence length="227" mass="23760">MLGTIVNAAAIIAGAVIGIALKKGLPDRMADTLMKGVGLCTMFLGISDSLKGENSLILILSVVIGTLIGEGIDLEDKVGRLGLWVEGRVKKGEDGTVSIAEGFVTASLLFCVGAMAIVGSLQSGLMGNHEMLFGKSILDFIMAVVFSSTLGIGVAFSAGLVFLYQGSITLLAQWIAPYLTDIVVAEMTCVGSVVMIGLGMNIIGITKLRVMNYVPAIFIPIILCRFI</sequence>
<dbReference type="Proteomes" id="UP000295718">
    <property type="component" value="Unassembled WGS sequence"/>
</dbReference>
<feature type="transmembrane region" description="Helical" evidence="1">
    <location>
        <begin position="95"/>
        <end position="120"/>
    </location>
</feature>
<dbReference type="PANTHER" id="PTHR36111">
    <property type="entry name" value="INNER MEMBRANE PROTEIN-RELATED"/>
    <property type="match status" value="1"/>
</dbReference>
<gene>
    <name evidence="2" type="ORF">EDD76_10320</name>
</gene>
<comment type="caution">
    <text evidence="2">The sequence shown here is derived from an EMBL/GenBank/DDBJ whole genome shotgun (WGS) entry which is preliminary data.</text>
</comment>
<feature type="transmembrane region" description="Helical" evidence="1">
    <location>
        <begin position="175"/>
        <end position="198"/>
    </location>
</feature>
<dbReference type="PANTHER" id="PTHR36111:SF2">
    <property type="entry name" value="INNER MEMBRANE PROTEIN"/>
    <property type="match status" value="1"/>
</dbReference>
<proteinExistence type="predicted"/>
<feature type="transmembrane region" description="Helical" evidence="1">
    <location>
        <begin position="6"/>
        <end position="21"/>
    </location>
</feature>
<evidence type="ECO:0000313" key="3">
    <source>
        <dbReference type="Proteomes" id="UP000295718"/>
    </source>
</evidence>
<dbReference type="InterPro" id="IPR007563">
    <property type="entry name" value="DUF554"/>
</dbReference>
<name>A0A4R1R350_9FIRM</name>
<reference evidence="2 3" key="1">
    <citation type="submission" date="2019-03" db="EMBL/GenBank/DDBJ databases">
        <title>Genomic Encyclopedia of Type Strains, Phase IV (KMG-IV): sequencing the most valuable type-strain genomes for metagenomic binning, comparative biology and taxonomic classification.</title>
        <authorList>
            <person name="Goeker M."/>
        </authorList>
    </citation>
    <scope>NUCLEOTIDE SEQUENCE [LARGE SCALE GENOMIC DNA]</scope>
    <source>
        <strain evidence="2 3">DSM 100556</strain>
    </source>
</reference>
<keyword evidence="1" id="KW-0812">Transmembrane</keyword>
<dbReference type="EMBL" id="SLUO01000003">
    <property type="protein sequence ID" value="TCL59833.1"/>
    <property type="molecule type" value="Genomic_DNA"/>
</dbReference>
<organism evidence="2 3">
    <name type="scientific">Kineothrix alysoides</name>
    <dbReference type="NCBI Taxonomy" id="1469948"/>
    <lineage>
        <taxon>Bacteria</taxon>
        <taxon>Bacillati</taxon>
        <taxon>Bacillota</taxon>
        <taxon>Clostridia</taxon>
        <taxon>Lachnospirales</taxon>
        <taxon>Lachnospiraceae</taxon>
        <taxon>Kineothrix</taxon>
    </lineage>
</organism>
<keyword evidence="1" id="KW-1133">Transmembrane helix</keyword>
<keyword evidence="1" id="KW-0472">Membrane</keyword>
<dbReference type="RefSeq" id="WP_031389782.1">
    <property type="nucleotide sequence ID" value="NZ_JPNB01000001.1"/>
</dbReference>
<feature type="transmembrane region" description="Helical" evidence="1">
    <location>
        <begin position="140"/>
        <end position="163"/>
    </location>
</feature>
<accession>A0A4R1R350</accession>
<evidence type="ECO:0000256" key="1">
    <source>
        <dbReference type="SAM" id="Phobius"/>
    </source>
</evidence>
<dbReference type="OrthoDB" id="9797976at2"/>
<protein>
    <recommendedName>
        <fullName evidence="4">Membrane protein YdfK</fullName>
    </recommendedName>
</protein>